<dbReference type="Proteomes" id="UP000799640">
    <property type="component" value="Unassembled WGS sequence"/>
</dbReference>
<evidence type="ECO:0000256" key="7">
    <source>
        <dbReference type="ARBA" id="ARBA00025795"/>
    </source>
</evidence>
<evidence type="ECO:0000259" key="9">
    <source>
        <dbReference type="PROSITE" id="PS51405"/>
    </source>
</evidence>
<keyword evidence="4" id="KW-0479">Metal-binding</keyword>
<evidence type="ECO:0000256" key="4">
    <source>
        <dbReference type="ARBA" id="ARBA00022723"/>
    </source>
</evidence>
<dbReference type="InterPro" id="IPR036851">
    <property type="entry name" value="Chloroperoxidase-like_sf"/>
</dbReference>
<feature type="chain" id="PRO_5026050087" evidence="8">
    <location>
        <begin position="20"/>
        <end position="245"/>
    </location>
</feature>
<name>A0A6G1HRL3_9PEZI</name>
<dbReference type="SUPFAM" id="SSF47571">
    <property type="entry name" value="Cloroperoxidase"/>
    <property type="match status" value="1"/>
</dbReference>
<keyword evidence="8" id="KW-0732">Signal</keyword>
<dbReference type="GO" id="GO:0004601">
    <property type="term" value="F:peroxidase activity"/>
    <property type="evidence" value="ECO:0007669"/>
    <property type="project" value="UniProtKB-KW"/>
</dbReference>
<dbReference type="PANTHER" id="PTHR33577">
    <property type="entry name" value="STERIGMATOCYSTIN BIOSYNTHESIS PEROXIDASE STCC-RELATED"/>
    <property type="match status" value="1"/>
</dbReference>
<evidence type="ECO:0000313" key="11">
    <source>
        <dbReference type="Proteomes" id="UP000799640"/>
    </source>
</evidence>
<evidence type="ECO:0000256" key="6">
    <source>
        <dbReference type="ARBA" id="ARBA00023004"/>
    </source>
</evidence>
<comment type="similarity">
    <text evidence="7">Belongs to the chloroperoxidase family.</text>
</comment>
<evidence type="ECO:0000313" key="10">
    <source>
        <dbReference type="EMBL" id="KAF2398698.1"/>
    </source>
</evidence>
<evidence type="ECO:0000256" key="5">
    <source>
        <dbReference type="ARBA" id="ARBA00023002"/>
    </source>
</evidence>
<keyword evidence="11" id="KW-1185">Reference proteome</keyword>
<dbReference type="Gene3D" id="1.10.489.10">
    <property type="entry name" value="Chloroperoxidase-like"/>
    <property type="match status" value="1"/>
</dbReference>
<dbReference type="InterPro" id="IPR000028">
    <property type="entry name" value="Chloroperoxidase"/>
</dbReference>
<dbReference type="OrthoDB" id="407298at2759"/>
<keyword evidence="3" id="KW-0349">Heme</keyword>
<keyword evidence="6" id="KW-0408">Iron</keyword>
<accession>A0A6G1HRL3</accession>
<dbReference type="Pfam" id="PF01328">
    <property type="entry name" value="Peroxidase_2"/>
    <property type="match status" value="1"/>
</dbReference>
<dbReference type="GO" id="GO:0046872">
    <property type="term" value="F:metal ion binding"/>
    <property type="evidence" value="ECO:0007669"/>
    <property type="project" value="UniProtKB-KW"/>
</dbReference>
<evidence type="ECO:0000256" key="2">
    <source>
        <dbReference type="ARBA" id="ARBA00022559"/>
    </source>
</evidence>
<dbReference type="AlphaFoldDB" id="A0A6G1HRL3"/>
<gene>
    <name evidence="10" type="ORF">EJ06DRAFT_564126</name>
</gene>
<keyword evidence="2 10" id="KW-0575">Peroxidase</keyword>
<dbReference type="PROSITE" id="PS51405">
    <property type="entry name" value="HEME_HALOPEROXIDASE"/>
    <property type="match status" value="1"/>
</dbReference>
<dbReference type="PANTHER" id="PTHR33577:SF9">
    <property type="entry name" value="PEROXIDASE STCC"/>
    <property type="match status" value="1"/>
</dbReference>
<protein>
    <submittedName>
        <fullName evidence="10">Cloroperoxidase</fullName>
    </submittedName>
</protein>
<evidence type="ECO:0000256" key="1">
    <source>
        <dbReference type="ARBA" id="ARBA00001970"/>
    </source>
</evidence>
<reference evidence="10" key="1">
    <citation type="journal article" date="2020" name="Stud. Mycol.">
        <title>101 Dothideomycetes genomes: a test case for predicting lifestyles and emergence of pathogens.</title>
        <authorList>
            <person name="Haridas S."/>
            <person name="Albert R."/>
            <person name="Binder M."/>
            <person name="Bloem J."/>
            <person name="Labutti K."/>
            <person name="Salamov A."/>
            <person name="Andreopoulos B."/>
            <person name="Baker S."/>
            <person name="Barry K."/>
            <person name="Bills G."/>
            <person name="Bluhm B."/>
            <person name="Cannon C."/>
            <person name="Castanera R."/>
            <person name="Culley D."/>
            <person name="Daum C."/>
            <person name="Ezra D."/>
            <person name="Gonzalez J."/>
            <person name="Henrissat B."/>
            <person name="Kuo A."/>
            <person name="Liang C."/>
            <person name="Lipzen A."/>
            <person name="Lutzoni F."/>
            <person name="Magnuson J."/>
            <person name="Mondo S."/>
            <person name="Nolan M."/>
            <person name="Ohm R."/>
            <person name="Pangilinan J."/>
            <person name="Park H.-J."/>
            <person name="Ramirez L."/>
            <person name="Alfaro M."/>
            <person name="Sun H."/>
            <person name="Tritt A."/>
            <person name="Yoshinaga Y."/>
            <person name="Zwiers L.-H."/>
            <person name="Turgeon B."/>
            <person name="Goodwin S."/>
            <person name="Spatafora J."/>
            <person name="Crous P."/>
            <person name="Grigoriev I."/>
        </authorList>
    </citation>
    <scope>NUCLEOTIDE SEQUENCE</scope>
    <source>
        <strain evidence="10">CBS 262.69</strain>
    </source>
</reference>
<evidence type="ECO:0000256" key="8">
    <source>
        <dbReference type="SAM" id="SignalP"/>
    </source>
</evidence>
<feature type="signal peptide" evidence="8">
    <location>
        <begin position="1"/>
        <end position="19"/>
    </location>
</feature>
<feature type="domain" description="Heme haloperoxidase family profile" evidence="9">
    <location>
        <begin position="26"/>
        <end position="233"/>
    </location>
</feature>
<evidence type="ECO:0000256" key="3">
    <source>
        <dbReference type="ARBA" id="ARBA00022617"/>
    </source>
</evidence>
<comment type="cofactor">
    <cofactor evidence="1">
        <name>heme b</name>
        <dbReference type="ChEBI" id="CHEBI:60344"/>
    </cofactor>
</comment>
<sequence>MHISTRLSLAASLLASTLASPVVPPADHPFIRANPTSDSRSPCPALNALANHGYLPHDGKNITAATFSTAIQSVYNIDPTLASTLSAGVSQVAPPGASAIDLADLNTHDKIEHDASLTRLDFAQGDNHNVQPKLVDALIADAANGSITIESLGRSRARREAESKAAGQKALGVQATTLAYGEAALLLLAMGKEGASGVVAAAPADVRAWVGEERLPEGYTRPVKAITSSGLLGTAGRILAAKPKV</sequence>
<proteinExistence type="inferred from homology"/>
<dbReference type="EMBL" id="ML996699">
    <property type="protein sequence ID" value="KAF2398698.1"/>
    <property type="molecule type" value="Genomic_DNA"/>
</dbReference>
<organism evidence="10 11">
    <name type="scientific">Trichodelitschia bisporula</name>
    <dbReference type="NCBI Taxonomy" id="703511"/>
    <lineage>
        <taxon>Eukaryota</taxon>
        <taxon>Fungi</taxon>
        <taxon>Dikarya</taxon>
        <taxon>Ascomycota</taxon>
        <taxon>Pezizomycotina</taxon>
        <taxon>Dothideomycetes</taxon>
        <taxon>Dothideomycetes incertae sedis</taxon>
        <taxon>Phaeotrichales</taxon>
        <taxon>Phaeotrichaceae</taxon>
        <taxon>Trichodelitschia</taxon>
    </lineage>
</organism>
<keyword evidence="5" id="KW-0560">Oxidoreductase</keyword>